<keyword evidence="6" id="KW-0732">Signal</keyword>
<evidence type="ECO:0000313" key="10">
    <source>
        <dbReference type="EMBL" id="KAK2632151.1"/>
    </source>
</evidence>
<dbReference type="Proteomes" id="UP000030711">
    <property type="component" value="Unassembled WGS sequence"/>
</dbReference>
<organism evidence="11">
    <name type="scientific">Eucalyptus grandis</name>
    <name type="common">Flooded gum</name>
    <dbReference type="NCBI Taxonomy" id="71139"/>
    <lineage>
        <taxon>Eukaryota</taxon>
        <taxon>Viridiplantae</taxon>
        <taxon>Streptophyta</taxon>
        <taxon>Embryophyta</taxon>
        <taxon>Tracheophyta</taxon>
        <taxon>Spermatophyta</taxon>
        <taxon>Magnoliopsida</taxon>
        <taxon>eudicotyledons</taxon>
        <taxon>Gunneridae</taxon>
        <taxon>Pentapetalae</taxon>
        <taxon>rosids</taxon>
        <taxon>malvids</taxon>
        <taxon>Myrtales</taxon>
        <taxon>Myrtaceae</taxon>
        <taxon>Myrtoideae</taxon>
        <taxon>Eucalypteae</taxon>
        <taxon>Eucalyptus</taxon>
    </lineage>
</organism>
<name>A0A058ZU44_EUCGR</name>
<keyword evidence="4 9" id="KW-0929">Antimicrobial</keyword>
<dbReference type="InterPro" id="IPR039641">
    <property type="entry name" value="LCR"/>
</dbReference>
<evidence type="ECO:0000256" key="6">
    <source>
        <dbReference type="ARBA" id="ARBA00022729"/>
    </source>
</evidence>
<dbReference type="EMBL" id="MU848701">
    <property type="protein sequence ID" value="KAK2632151.1"/>
    <property type="molecule type" value="Genomic_DNA"/>
</dbReference>
<dbReference type="EMBL" id="KK199217">
    <property type="protein sequence ID" value="KCW44555.1"/>
    <property type="molecule type" value="Genomic_DNA"/>
</dbReference>
<keyword evidence="3 9" id="KW-0964">Secreted</keyword>
<gene>
    <name evidence="11" type="ORF">EUGRSUZ_L01935</name>
</gene>
<dbReference type="Gramene" id="KCW44555">
    <property type="protein sequence ID" value="KCW44555"/>
    <property type="gene ID" value="EUGRSUZ_L01935"/>
</dbReference>
<dbReference type="InParanoid" id="A0A058ZU44"/>
<comment type="similarity">
    <text evidence="2 9">Belongs to the DEFL family.</text>
</comment>
<dbReference type="PANTHER" id="PTHR36788:SF2">
    <property type="entry name" value="DEFENSIN-LIKE PROTEIN 183"/>
    <property type="match status" value="1"/>
</dbReference>
<reference evidence="10" key="3">
    <citation type="submission" date="2023-04" db="EMBL/GenBank/DDBJ databases">
        <title>WGS assembly of Eucalyptus grandis.</title>
        <authorList>
            <person name="Myburg A."/>
            <person name="Grattapaglia D."/>
            <person name="Tuskan G."/>
            <person name="Hellsten U."/>
            <person name="Hayes R."/>
            <person name="Grimwood J."/>
            <person name="Jenkins J."/>
            <person name="Lindquist E."/>
            <person name="Tice H."/>
            <person name="Bauer D."/>
            <person name="Goodstein D."/>
            <person name="Dubchak I."/>
            <person name="Poliakov A."/>
            <person name="Mizrachi E."/>
            <person name="Kullan A."/>
            <person name="Hussey S."/>
            <person name="Pinard D."/>
            <person name="Van D."/>
            <person name="Singh P."/>
            <person name="Van J."/>
            <person name="Silva-Junior O."/>
            <person name="Togawa R."/>
            <person name="Pappas M."/>
            <person name="Faria D."/>
            <person name="Sansaloni C."/>
            <person name="Petroli C."/>
            <person name="Yang X."/>
            <person name="Ranjan P."/>
            <person name="Tschaplinski T."/>
            <person name="Ye C."/>
            <person name="Li T."/>
            <person name="Sterck L."/>
            <person name="Vanneste K."/>
            <person name="Murat F."/>
            <person name="Soler M."/>
            <person name="Clemente H."/>
            <person name="Saidi N."/>
            <person name="Cassan-Wang H."/>
            <person name="Dunand C."/>
            <person name="Hefer C."/>
            <person name="Bornberg-Bauer E."/>
            <person name="Kersting A."/>
            <person name="Vining K."/>
            <person name="Amarasinghe V."/>
            <person name="Ranik M."/>
            <person name="Naithani S."/>
            <person name="Elser J."/>
            <person name="Boyd A."/>
            <person name="Liston A."/>
            <person name="Spatafora J."/>
            <person name="Dharmwardhana P."/>
            <person name="Raja R."/>
            <person name="Sullivan C."/>
            <person name="Romanel E."/>
            <person name="Alves-Ferreira M."/>
            <person name="Kulheim C."/>
            <person name="Foley W."/>
            <person name="Carocha V."/>
            <person name="Paiva J."/>
            <person name="Kudrna D."/>
            <person name="Brommonschenkel S."/>
            <person name="Pasquali G."/>
            <person name="Byrne M."/>
            <person name="Rigault P."/>
            <person name="Tibbits J."/>
            <person name="Spokevicius A."/>
            <person name="Jones R."/>
            <person name="Steane D."/>
            <person name="Vaillancourt R."/>
            <person name="Potts B."/>
            <person name="Joubert F."/>
            <person name="Barry K."/>
            <person name="Pappas G."/>
            <person name="Strauss S."/>
            <person name="Jaiswal P."/>
            <person name="Grima-Pettenati J."/>
            <person name="Salse J."/>
            <person name="Van D."/>
            <person name="Rokhsar D."/>
            <person name="Schmutz J."/>
        </authorList>
    </citation>
    <scope>NUCLEOTIDE SEQUENCE</scope>
    <source>
        <tissue evidence="10">Leaf extractions</tissue>
    </source>
</reference>
<reference evidence="10" key="2">
    <citation type="journal article" date="2014" name="Nature">
        <title>The genome of Eucalyptus grandis.</title>
        <authorList>
            <person name="Myburg A.A."/>
            <person name="Grattapaglia D."/>
            <person name="Tuskan G.A."/>
            <person name="Hellsten U."/>
            <person name="Hayes R.D."/>
            <person name="Grimwood J."/>
            <person name="Jenkins J."/>
            <person name="Lindquist E."/>
            <person name="Tice H."/>
            <person name="Bauer D."/>
            <person name="Goodstein D.M."/>
            <person name="Dubchak I."/>
            <person name="Poliakov A."/>
            <person name="Mizrachi E."/>
            <person name="Kullan A.R."/>
            <person name="Hussey S.G."/>
            <person name="Pinard D."/>
            <person name="van der Merwe K."/>
            <person name="Singh P."/>
            <person name="van Jaarsveld I."/>
            <person name="Silva-Junior O.B."/>
            <person name="Togawa R.C."/>
            <person name="Pappas M.R."/>
            <person name="Faria D.A."/>
            <person name="Sansaloni C.P."/>
            <person name="Petroli C.D."/>
            <person name="Yang X."/>
            <person name="Ranjan P."/>
            <person name="Tschaplinski T.J."/>
            <person name="Ye C.Y."/>
            <person name="Li T."/>
            <person name="Sterck L."/>
            <person name="Vanneste K."/>
            <person name="Murat F."/>
            <person name="Soler M."/>
            <person name="Clemente H.S."/>
            <person name="Saidi N."/>
            <person name="Cassan-Wang H."/>
            <person name="Dunand C."/>
            <person name="Hefer C.A."/>
            <person name="Bornberg-Bauer E."/>
            <person name="Kersting A.R."/>
            <person name="Vining K."/>
            <person name="Amarasinghe V."/>
            <person name="Ranik M."/>
            <person name="Naithani S."/>
            <person name="Elser J."/>
            <person name="Boyd A.E."/>
            <person name="Liston A."/>
            <person name="Spatafora J.W."/>
            <person name="Dharmwardhana P."/>
            <person name="Raja R."/>
            <person name="Sullivan C."/>
            <person name="Romanel E."/>
            <person name="Alves-Ferreira M."/>
            <person name="Kulheim C."/>
            <person name="Foley W."/>
            <person name="Carocha V."/>
            <person name="Paiva J."/>
            <person name="Kudrna D."/>
            <person name="Brommonschenkel S.H."/>
            <person name="Pasquali G."/>
            <person name="Byrne M."/>
            <person name="Rigault P."/>
            <person name="Tibbits J."/>
            <person name="Spokevicius A."/>
            <person name="Jones R.C."/>
            <person name="Steane D.A."/>
            <person name="Vaillancourt R.E."/>
            <person name="Potts B.M."/>
            <person name="Joubert F."/>
            <person name="Barry K."/>
            <person name="Pappas G.J."/>
            <person name="Strauss S.H."/>
            <person name="Jaiswal P."/>
            <person name="Grima-Pettenati J."/>
            <person name="Salse J."/>
            <person name="Van de Peer Y."/>
            <person name="Rokhsar D.S."/>
            <person name="Schmutz J."/>
        </authorList>
    </citation>
    <scope>NUCLEOTIDE SEQUENCE</scope>
    <source>
        <tissue evidence="10">Leaf extractions</tissue>
    </source>
</reference>
<evidence type="ECO:0000256" key="1">
    <source>
        <dbReference type="ARBA" id="ARBA00004613"/>
    </source>
</evidence>
<dbReference type="AlphaFoldDB" id="A0A058ZU44"/>
<keyword evidence="12" id="KW-1185">Reference proteome</keyword>
<comment type="subcellular location">
    <subcellularLocation>
        <location evidence="1 9">Secreted</location>
    </subcellularLocation>
</comment>
<evidence type="ECO:0000256" key="2">
    <source>
        <dbReference type="ARBA" id="ARBA00006722"/>
    </source>
</evidence>
<accession>A0A058ZU44</accession>
<evidence type="ECO:0000256" key="8">
    <source>
        <dbReference type="ARBA" id="ARBA00023157"/>
    </source>
</evidence>
<proteinExistence type="inferred from homology"/>
<evidence type="ECO:0000313" key="11">
    <source>
        <dbReference type="EMBL" id="KCW44555.1"/>
    </source>
</evidence>
<reference evidence="11" key="1">
    <citation type="submission" date="2013-07" db="EMBL/GenBank/DDBJ databases">
        <title>The genome of Eucalyptus grandis.</title>
        <authorList>
            <person name="Schmutz J."/>
            <person name="Hayes R."/>
            <person name="Myburg A."/>
            <person name="Tuskan G."/>
            <person name="Grattapaglia D."/>
            <person name="Rokhsar D.S."/>
        </authorList>
    </citation>
    <scope>NUCLEOTIDE SEQUENCE</scope>
    <source>
        <tissue evidence="11">Leaf extractions</tissue>
    </source>
</reference>
<dbReference type="GO" id="GO:0050832">
    <property type="term" value="P:defense response to fungus"/>
    <property type="evidence" value="ECO:0007669"/>
    <property type="project" value="UniProtKB-UniRule"/>
</dbReference>
<sequence length="125" mass="13832">MAEVLPKCFFSHCPRIREFLSHPLLDFLCETKTLVSHEKKNRASRAPYLPLFSEQRCSASHGPGLQGSCDQSTSHSLCTCYYNCPSPPQPPPSPKICNGCEDLCNNACTDQCCSNRCAAKFSQGR</sequence>
<evidence type="ECO:0000256" key="4">
    <source>
        <dbReference type="ARBA" id="ARBA00022529"/>
    </source>
</evidence>
<protein>
    <recommendedName>
        <fullName evidence="9">Defensin-like protein</fullName>
    </recommendedName>
</protein>
<dbReference type="PANTHER" id="PTHR36788">
    <property type="entry name" value="DEFENSIN-LIKE PROTEIN 183"/>
    <property type="match status" value="1"/>
</dbReference>
<keyword evidence="8" id="KW-1015">Disulfide bond</keyword>
<evidence type="ECO:0000256" key="5">
    <source>
        <dbReference type="ARBA" id="ARBA00022577"/>
    </source>
</evidence>
<dbReference type="GO" id="GO:0031640">
    <property type="term" value="P:killing of cells of another organism"/>
    <property type="evidence" value="ECO:0007669"/>
    <property type="project" value="UniProtKB-UniRule"/>
</dbReference>
<evidence type="ECO:0000256" key="9">
    <source>
        <dbReference type="RuleBase" id="RU367109"/>
    </source>
</evidence>
<keyword evidence="5 9" id="KW-0295">Fungicide</keyword>
<evidence type="ECO:0000256" key="3">
    <source>
        <dbReference type="ARBA" id="ARBA00022525"/>
    </source>
</evidence>
<keyword evidence="7 9" id="KW-0611">Plant defense</keyword>
<evidence type="ECO:0000313" key="12">
    <source>
        <dbReference type="Proteomes" id="UP000030711"/>
    </source>
</evidence>
<evidence type="ECO:0000256" key="7">
    <source>
        <dbReference type="ARBA" id="ARBA00022821"/>
    </source>
</evidence>
<reference evidence="10" key="4">
    <citation type="submission" date="2023-07" db="EMBL/GenBank/DDBJ databases">
        <authorList>
            <person name="Myburg A.A."/>
            <person name="Grattapaglia D."/>
            <person name="Tuskan G.A."/>
            <person name="Hellsten U."/>
            <person name="Hayes R.D."/>
            <person name="Grimwood J."/>
            <person name="Jenkins J."/>
            <person name="Lindquist E."/>
            <person name="Tice H."/>
            <person name="Bauer D."/>
            <person name="Goodstein D.M."/>
            <person name="Dubchak I."/>
            <person name="Poliakov A."/>
            <person name="Mizrachi E."/>
            <person name="Kullan A.R."/>
            <person name="Hussey S.G."/>
            <person name="Pinard D."/>
            <person name="Van D.M."/>
            <person name="Singh P."/>
            <person name="Van J.I."/>
            <person name="Silva-Junior O.B."/>
            <person name="Togawa R.C."/>
            <person name="Pappas M.R."/>
            <person name="Faria D.A."/>
            <person name="Sansaloni C.P."/>
            <person name="Petroli C.D."/>
            <person name="Yang X."/>
            <person name="Ranjan P."/>
            <person name="Tschaplinski T.J."/>
            <person name="Ye C.Y."/>
            <person name="Li T."/>
            <person name="Sterck L."/>
            <person name="Vanneste K."/>
            <person name="Murat F."/>
            <person name="Soler M."/>
            <person name="Clemente H.S."/>
            <person name="Saidi N."/>
            <person name="Cassan-Wang H."/>
            <person name="Dunand C."/>
            <person name="Hefer C.A."/>
            <person name="Bornberg-Bauer E."/>
            <person name="Kersting A.R."/>
            <person name="Vining K."/>
            <person name="Amarasinghe V."/>
            <person name="Ranik M."/>
            <person name="Naithani S."/>
            <person name="Elser J."/>
            <person name="Boyd A.E."/>
            <person name="Liston A."/>
            <person name="Spatafora J.W."/>
            <person name="Dharmwardhana P."/>
            <person name="Raja R."/>
            <person name="Sullivan C."/>
            <person name="Romanel E."/>
            <person name="Alves-Ferreira M."/>
            <person name="Kulheim C."/>
            <person name="Foley W."/>
            <person name="Carocha V."/>
            <person name="Paiva J."/>
            <person name="Kudrna D."/>
            <person name="Brommonschenkel S.H."/>
            <person name="Pasquali G."/>
            <person name="Byrne M."/>
            <person name="Rigault P."/>
            <person name="Tibbits J."/>
            <person name="Spokevicius A."/>
            <person name="Jones R.C."/>
            <person name="Steane D.A."/>
            <person name="Vaillancourt R.E."/>
            <person name="Potts B.M."/>
            <person name="Joubert F."/>
            <person name="Barry K."/>
            <person name="Pappas G.J."/>
            <person name="Strauss S.H."/>
            <person name="Jaiswal P."/>
            <person name="Grima-Pettenati J."/>
            <person name="Salse J."/>
            <person name="Van D.P."/>
            <person name="Rokhsar D.S."/>
            <person name="Schmutz J."/>
        </authorList>
    </citation>
    <scope>NUCLEOTIDE SEQUENCE</scope>
    <source>
        <tissue evidence="10">Leaf extractions</tissue>
    </source>
</reference>
<dbReference type="GO" id="GO:0005576">
    <property type="term" value="C:extracellular region"/>
    <property type="evidence" value="ECO:0007669"/>
    <property type="project" value="UniProtKB-SubCell"/>
</dbReference>